<evidence type="ECO:0000256" key="5">
    <source>
        <dbReference type="ARBA" id="ARBA00022475"/>
    </source>
</evidence>
<reference evidence="12" key="1">
    <citation type="submission" date="2022-07" db="EMBL/GenBank/DDBJ databases">
        <title>Enhanced cultured diversity of the mouse gut microbiota enables custom-made synthetic communities.</title>
        <authorList>
            <person name="Afrizal A."/>
        </authorList>
    </citation>
    <scope>NUCLEOTIDE SEQUENCE</scope>
    <source>
        <strain evidence="12">DSM 29482</strain>
    </source>
</reference>
<dbReference type="AlphaFoldDB" id="A0A9X2MD36"/>
<dbReference type="InterPro" id="IPR012823">
    <property type="entry name" value="Flagell_FliJ"/>
</dbReference>
<accession>A0A9X2MD36</accession>
<dbReference type="Gene3D" id="1.10.287.1700">
    <property type="match status" value="1"/>
</dbReference>
<evidence type="ECO:0000256" key="6">
    <source>
        <dbReference type="ARBA" id="ARBA00022500"/>
    </source>
</evidence>
<keyword evidence="12" id="KW-0969">Cilium</keyword>
<keyword evidence="12" id="KW-0282">Flagellum</keyword>
<keyword evidence="11" id="KW-0175">Coiled coil</keyword>
<protein>
    <recommendedName>
        <fullName evidence="3">Flagellar FliJ protein</fullName>
    </recommendedName>
</protein>
<dbReference type="EMBL" id="JANJZL010000001">
    <property type="protein sequence ID" value="MCR2042772.1"/>
    <property type="molecule type" value="Genomic_DNA"/>
</dbReference>
<comment type="subcellular location">
    <subcellularLocation>
        <location evidence="1">Cell membrane</location>
        <topology evidence="1">Peripheral membrane protein</topology>
        <orientation evidence="1">Cytoplasmic side</orientation>
    </subcellularLocation>
</comment>
<feature type="coiled-coil region" evidence="11">
    <location>
        <begin position="47"/>
        <end position="117"/>
    </location>
</feature>
<keyword evidence="5" id="KW-1003">Cell membrane</keyword>
<evidence type="ECO:0000256" key="11">
    <source>
        <dbReference type="SAM" id="Coils"/>
    </source>
</evidence>
<evidence type="ECO:0000256" key="1">
    <source>
        <dbReference type="ARBA" id="ARBA00004413"/>
    </source>
</evidence>
<evidence type="ECO:0000313" key="13">
    <source>
        <dbReference type="Proteomes" id="UP001142078"/>
    </source>
</evidence>
<name>A0A9X2MD36_9FIRM</name>
<dbReference type="Pfam" id="PF02050">
    <property type="entry name" value="FliJ"/>
    <property type="match status" value="1"/>
</dbReference>
<keyword evidence="8" id="KW-0653">Protein transport</keyword>
<sequence length="145" mass="17575">MEKFNFKFERLLDYKKTLENHKKSEYGNIQQKLIKEEEILKNYCEFKNELKKKKNKSSNKINVASLQLYNNYINDMNEIISTQKELVNKAEDQLKTVKSELLEIRKEKRAFERLKENKYEEYLYCVKKEEEKLIDTIVSFKGSTR</sequence>
<proteinExistence type="inferred from homology"/>
<evidence type="ECO:0000256" key="4">
    <source>
        <dbReference type="ARBA" id="ARBA00022448"/>
    </source>
</evidence>
<evidence type="ECO:0000313" key="12">
    <source>
        <dbReference type="EMBL" id="MCR2042772.1"/>
    </source>
</evidence>
<organism evidence="12 13">
    <name type="scientific">Anaerosalibacter massiliensis</name>
    <dbReference type="NCBI Taxonomy" id="1347392"/>
    <lineage>
        <taxon>Bacteria</taxon>
        <taxon>Bacillati</taxon>
        <taxon>Bacillota</taxon>
        <taxon>Tissierellia</taxon>
        <taxon>Tissierellales</taxon>
        <taxon>Sporanaerobacteraceae</taxon>
        <taxon>Anaerosalibacter</taxon>
    </lineage>
</organism>
<dbReference type="InterPro" id="IPR053716">
    <property type="entry name" value="Flag_assembly_chemotaxis_eff"/>
</dbReference>
<gene>
    <name evidence="12" type="primary">fliJ</name>
    <name evidence="12" type="ORF">NSA23_01450</name>
</gene>
<evidence type="ECO:0000256" key="10">
    <source>
        <dbReference type="ARBA" id="ARBA00023225"/>
    </source>
</evidence>
<evidence type="ECO:0000256" key="8">
    <source>
        <dbReference type="ARBA" id="ARBA00022927"/>
    </source>
</evidence>
<dbReference type="RefSeq" id="WP_042681713.1">
    <property type="nucleotide sequence ID" value="NZ_CABKTM010000043.1"/>
</dbReference>
<keyword evidence="4" id="KW-0813">Transport</keyword>
<evidence type="ECO:0000256" key="7">
    <source>
        <dbReference type="ARBA" id="ARBA00022795"/>
    </source>
</evidence>
<dbReference type="GO" id="GO:0015031">
    <property type="term" value="P:protein transport"/>
    <property type="evidence" value="ECO:0007669"/>
    <property type="project" value="UniProtKB-KW"/>
</dbReference>
<keyword evidence="9" id="KW-0472">Membrane</keyword>
<dbReference type="Proteomes" id="UP001142078">
    <property type="component" value="Unassembled WGS sequence"/>
</dbReference>
<dbReference type="GO" id="GO:0006935">
    <property type="term" value="P:chemotaxis"/>
    <property type="evidence" value="ECO:0007669"/>
    <property type="project" value="UniProtKB-KW"/>
</dbReference>
<evidence type="ECO:0000256" key="3">
    <source>
        <dbReference type="ARBA" id="ARBA00020392"/>
    </source>
</evidence>
<keyword evidence="6" id="KW-0145">Chemotaxis</keyword>
<dbReference type="OrthoDB" id="1707704at2"/>
<dbReference type="GO" id="GO:0009288">
    <property type="term" value="C:bacterial-type flagellum"/>
    <property type="evidence" value="ECO:0007669"/>
    <property type="project" value="InterPro"/>
</dbReference>
<dbReference type="GO" id="GO:0005886">
    <property type="term" value="C:plasma membrane"/>
    <property type="evidence" value="ECO:0007669"/>
    <property type="project" value="UniProtKB-SubCell"/>
</dbReference>
<evidence type="ECO:0000256" key="2">
    <source>
        <dbReference type="ARBA" id="ARBA00010004"/>
    </source>
</evidence>
<dbReference type="GO" id="GO:0071973">
    <property type="term" value="P:bacterial-type flagellum-dependent cell motility"/>
    <property type="evidence" value="ECO:0007669"/>
    <property type="project" value="InterPro"/>
</dbReference>
<comment type="similarity">
    <text evidence="2">Belongs to the FliJ family.</text>
</comment>
<keyword evidence="12" id="KW-0966">Cell projection</keyword>
<dbReference type="GO" id="GO:0044781">
    <property type="term" value="P:bacterial-type flagellum organization"/>
    <property type="evidence" value="ECO:0007669"/>
    <property type="project" value="UniProtKB-KW"/>
</dbReference>
<keyword evidence="7" id="KW-1005">Bacterial flagellum biogenesis</keyword>
<keyword evidence="13" id="KW-1185">Reference proteome</keyword>
<comment type="caution">
    <text evidence="12">The sequence shown here is derived from an EMBL/GenBank/DDBJ whole genome shotgun (WGS) entry which is preliminary data.</text>
</comment>
<dbReference type="NCBIfam" id="TIGR02473">
    <property type="entry name" value="flagell_FliJ"/>
    <property type="match status" value="1"/>
</dbReference>
<keyword evidence="10" id="KW-1006">Bacterial flagellum protein export</keyword>
<evidence type="ECO:0000256" key="9">
    <source>
        <dbReference type="ARBA" id="ARBA00023136"/>
    </source>
</evidence>